<dbReference type="SUPFAM" id="SSF52922">
    <property type="entry name" value="TK C-terminal domain-like"/>
    <property type="match status" value="1"/>
</dbReference>
<dbReference type="GO" id="GO:0009228">
    <property type="term" value="P:thiamine biosynthetic process"/>
    <property type="evidence" value="ECO:0007669"/>
    <property type="project" value="UniProtKB-KW"/>
</dbReference>
<keyword evidence="5" id="KW-0460">Magnesium</keyword>
<name>T0YXC1_9ZZZZ</name>
<comment type="caution">
    <text evidence="10">The sequence shown here is derived from an EMBL/GenBank/DDBJ whole genome shotgun (WGS) entry which is preliminary data.</text>
</comment>
<keyword evidence="6" id="KW-0784">Thiamine biosynthesis</keyword>
<evidence type="ECO:0000256" key="7">
    <source>
        <dbReference type="ARBA" id="ARBA00023052"/>
    </source>
</evidence>
<sequence length="186" mass="19786">MAPADENECRQMLYTATTIDGPAAVRYPRGTGPGVPIEQEFTAVPIGKAQIKREGRSGLALLAFGPMVESALRIGERLDATVVNMRFIKPLDETLVLDIAGRHTALVTIEENAVQGGAGSAIAEVLAAEGVSLPMMQIGIPDRFIEHGSRGSCLAAAGLDPASLSASIERWWSLQRHEPVRSVSRA</sequence>
<keyword evidence="7" id="KW-0786">Thiamine pyrophosphate</keyword>
<dbReference type="SUPFAM" id="SSF52518">
    <property type="entry name" value="Thiamin diphosphate-binding fold (THDP-binding)"/>
    <property type="match status" value="1"/>
</dbReference>
<dbReference type="GO" id="GO:0005829">
    <property type="term" value="C:cytosol"/>
    <property type="evidence" value="ECO:0007669"/>
    <property type="project" value="TreeGrafter"/>
</dbReference>
<dbReference type="EMBL" id="AUZX01012830">
    <property type="protein sequence ID" value="EQD37693.1"/>
    <property type="molecule type" value="Genomic_DNA"/>
</dbReference>
<dbReference type="GO" id="GO:0008661">
    <property type="term" value="F:1-deoxy-D-xylulose-5-phosphate synthase activity"/>
    <property type="evidence" value="ECO:0007669"/>
    <property type="project" value="InterPro"/>
</dbReference>
<dbReference type="Gene3D" id="3.40.50.920">
    <property type="match status" value="1"/>
</dbReference>
<protein>
    <submittedName>
        <fullName evidence="10">1-deoxy-D-xylulose-5-phosphate synthase</fullName>
    </submittedName>
</protein>
<dbReference type="GO" id="GO:0046872">
    <property type="term" value="F:metal ion binding"/>
    <property type="evidence" value="ECO:0007669"/>
    <property type="project" value="UniProtKB-KW"/>
</dbReference>
<keyword evidence="8" id="KW-0414">Isoprene biosynthesis</keyword>
<comment type="subunit">
    <text evidence="2">Homodimer.</text>
</comment>
<proteinExistence type="predicted"/>
<keyword evidence="4" id="KW-0479">Metal-binding</keyword>
<evidence type="ECO:0000256" key="3">
    <source>
        <dbReference type="ARBA" id="ARBA00022679"/>
    </source>
</evidence>
<organism evidence="10">
    <name type="scientific">mine drainage metagenome</name>
    <dbReference type="NCBI Taxonomy" id="410659"/>
    <lineage>
        <taxon>unclassified sequences</taxon>
        <taxon>metagenomes</taxon>
        <taxon>ecological metagenomes</taxon>
    </lineage>
</organism>
<dbReference type="InterPro" id="IPR005477">
    <property type="entry name" value="Dxylulose-5-P_synthase"/>
</dbReference>
<dbReference type="PANTHER" id="PTHR43322">
    <property type="entry name" value="1-D-DEOXYXYLULOSE 5-PHOSPHATE SYNTHASE-RELATED"/>
    <property type="match status" value="1"/>
</dbReference>
<gene>
    <name evidence="10" type="ORF">B1A_17446</name>
</gene>
<evidence type="ECO:0000256" key="8">
    <source>
        <dbReference type="ARBA" id="ARBA00023229"/>
    </source>
</evidence>
<reference evidence="10" key="2">
    <citation type="journal article" date="2014" name="ISME J.">
        <title>Microbial stratification in low pH oxic and suboxic macroscopic growths along an acid mine drainage.</title>
        <authorList>
            <person name="Mendez-Garcia C."/>
            <person name="Mesa V."/>
            <person name="Sprenger R.R."/>
            <person name="Richter M."/>
            <person name="Diez M.S."/>
            <person name="Solano J."/>
            <person name="Bargiela R."/>
            <person name="Golyshina O.V."/>
            <person name="Manteca A."/>
            <person name="Ramos J.L."/>
            <person name="Gallego J.R."/>
            <person name="Llorente I."/>
            <person name="Martins Dos Santos V.A."/>
            <person name="Jensen O.N."/>
            <person name="Pelaez A.I."/>
            <person name="Sanchez J."/>
            <person name="Ferrer M."/>
        </authorList>
    </citation>
    <scope>NUCLEOTIDE SEQUENCE</scope>
</reference>
<dbReference type="AlphaFoldDB" id="T0YXC1"/>
<comment type="cofactor">
    <cofactor evidence="1">
        <name>Mg(2+)</name>
        <dbReference type="ChEBI" id="CHEBI:18420"/>
    </cofactor>
</comment>
<accession>T0YXC1</accession>
<evidence type="ECO:0000256" key="1">
    <source>
        <dbReference type="ARBA" id="ARBA00001946"/>
    </source>
</evidence>
<reference evidence="10" key="1">
    <citation type="submission" date="2013-08" db="EMBL/GenBank/DDBJ databases">
        <authorList>
            <person name="Mendez C."/>
            <person name="Richter M."/>
            <person name="Ferrer M."/>
            <person name="Sanchez J."/>
        </authorList>
    </citation>
    <scope>NUCLEOTIDE SEQUENCE</scope>
</reference>
<evidence type="ECO:0000259" key="9">
    <source>
        <dbReference type="Pfam" id="PF02780"/>
    </source>
</evidence>
<dbReference type="InterPro" id="IPR033248">
    <property type="entry name" value="Transketolase_C"/>
</dbReference>
<dbReference type="InterPro" id="IPR009014">
    <property type="entry name" value="Transketo_C/PFOR_II"/>
</dbReference>
<feature type="domain" description="Transketolase C-terminal" evidence="9">
    <location>
        <begin position="47"/>
        <end position="163"/>
    </location>
</feature>
<dbReference type="PANTHER" id="PTHR43322:SF5">
    <property type="entry name" value="1-DEOXY-D-XYLULOSE-5-PHOSPHATE SYNTHASE, CHLOROPLASTIC"/>
    <property type="match status" value="1"/>
</dbReference>
<evidence type="ECO:0000256" key="2">
    <source>
        <dbReference type="ARBA" id="ARBA00011738"/>
    </source>
</evidence>
<dbReference type="FunFam" id="3.40.50.920:FF:000002">
    <property type="entry name" value="1-deoxy-D-xylulose-5-phosphate synthase"/>
    <property type="match status" value="1"/>
</dbReference>
<dbReference type="GO" id="GO:0019288">
    <property type="term" value="P:isopentenyl diphosphate biosynthetic process, methylerythritol 4-phosphate pathway"/>
    <property type="evidence" value="ECO:0007669"/>
    <property type="project" value="TreeGrafter"/>
</dbReference>
<evidence type="ECO:0000313" key="10">
    <source>
        <dbReference type="EMBL" id="EQD37693.1"/>
    </source>
</evidence>
<dbReference type="GO" id="GO:0016114">
    <property type="term" value="P:terpenoid biosynthetic process"/>
    <property type="evidence" value="ECO:0007669"/>
    <property type="project" value="InterPro"/>
</dbReference>
<evidence type="ECO:0000256" key="4">
    <source>
        <dbReference type="ARBA" id="ARBA00022723"/>
    </source>
</evidence>
<evidence type="ECO:0000256" key="6">
    <source>
        <dbReference type="ARBA" id="ARBA00022977"/>
    </source>
</evidence>
<evidence type="ECO:0000256" key="5">
    <source>
        <dbReference type="ARBA" id="ARBA00022842"/>
    </source>
</evidence>
<dbReference type="Pfam" id="PF02780">
    <property type="entry name" value="Transketolase_C"/>
    <property type="match status" value="1"/>
</dbReference>
<keyword evidence="3" id="KW-0808">Transferase</keyword>
<dbReference type="InterPro" id="IPR029061">
    <property type="entry name" value="THDP-binding"/>
</dbReference>